<dbReference type="PROSITE" id="PS01031">
    <property type="entry name" value="SHSP"/>
    <property type="match status" value="1"/>
</dbReference>
<accession>A0A1H4DZC0</accession>
<dbReference type="CDD" id="cd06464">
    <property type="entry name" value="ACD_sHsps-like"/>
    <property type="match status" value="1"/>
</dbReference>
<evidence type="ECO:0000313" key="4">
    <source>
        <dbReference type="EMBL" id="SEA77927.1"/>
    </source>
</evidence>
<dbReference type="STRING" id="37625.SAMN05660420_03158"/>
<dbReference type="RefSeq" id="WP_092350602.1">
    <property type="nucleotide sequence ID" value="NZ_FNQN01000012.1"/>
</dbReference>
<dbReference type="Gene3D" id="2.60.40.790">
    <property type="match status" value="1"/>
</dbReference>
<dbReference type="InterPro" id="IPR002068">
    <property type="entry name" value="A-crystallin/Hsp20_dom"/>
</dbReference>
<evidence type="ECO:0000259" key="3">
    <source>
        <dbReference type="PROSITE" id="PS01031"/>
    </source>
</evidence>
<proteinExistence type="inferred from homology"/>
<keyword evidence="5" id="KW-1185">Reference proteome</keyword>
<dbReference type="SUPFAM" id="SSF49764">
    <property type="entry name" value="HSP20-like chaperones"/>
    <property type="match status" value="1"/>
</dbReference>
<dbReference type="OrthoDB" id="189458at2"/>
<dbReference type="InterPro" id="IPR008978">
    <property type="entry name" value="HSP20-like_chaperone"/>
</dbReference>
<feature type="domain" description="SHSP" evidence="3">
    <location>
        <begin position="28"/>
        <end position="143"/>
    </location>
</feature>
<dbReference type="PANTHER" id="PTHR11527">
    <property type="entry name" value="HEAT-SHOCK PROTEIN 20 FAMILY MEMBER"/>
    <property type="match status" value="1"/>
</dbReference>
<dbReference type="EMBL" id="FNQN01000012">
    <property type="protein sequence ID" value="SEA77927.1"/>
    <property type="molecule type" value="Genomic_DNA"/>
</dbReference>
<evidence type="ECO:0000256" key="1">
    <source>
        <dbReference type="PROSITE-ProRule" id="PRU00285"/>
    </source>
</evidence>
<gene>
    <name evidence="4" type="ORF">SAMN05660420_03158</name>
</gene>
<sequence>MFGLQFVNEVSNMQREMDQFLRELGFASASENPLRPIKFEVTEKENSHSVKALLPGLNSESLNISVLGRRLTIAGEFTEAEVPEGSHWYRQERQRGKFEQNIQLATDLDVENIEAEYIDGVLRIDLPKAVSALPKKIALKVNE</sequence>
<dbReference type="Pfam" id="PF00011">
    <property type="entry name" value="HSP20"/>
    <property type="match status" value="1"/>
</dbReference>
<dbReference type="InterPro" id="IPR031107">
    <property type="entry name" value="Small_HSP"/>
</dbReference>
<protein>
    <submittedName>
        <fullName evidence="4">HSP20 family protein</fullName>
    </submittedName>
</protein>
<dbReference type="Proteomes" id="UP000199409">
    <property type="component" value="Unassembled WGS sequence"/>
</dbReference>
<evidence type="ECO:0000313" key="5">
    <source>
        <dbReference type="Proteomes" id="UP000199409"/>
    </source>
</evidence>
<reference evidence="4 5" key="1">
    <citation type="submission" date="2016-10" db="EMBL/GenBank/DDBJ databases">
        <authorList>
            <person name="de Groot N.N."/>
        </authorList>
    </citation>
    <scope>NUCLEOTIDE SEQUENCE [LARGE SCALE GENOMIC DNA]</scope>
    <source>
        <strain evidence="4 5">DSM 7343</strain>
    </source>
</reference>
<dbReference type="AlphaFoldDB" id="A0A1H4DZC0"/>
<organism evidence="4 5">
    <name type="scientific">Desulfuromusa kysingii</name>
    <dbReference type="NCBI Taxonomy" id="37625"/>
    <lineage>
        <taxon>Bacteria</taxon>
        <taxon>Pseudomonadati</taxon>
        <taxon>Thermodesulfobacteriota</taxon>
        <taxon>Desulfuromonadia</taxon>
        <taxon>Desulfuromonadales</taxon>
        <taxon>Geopsychrobacteraceae</taxon>
        <taxon>Desulfuromusa</taxon>
    </lineage>
</organism>
<name>A0A1H4DZC0_9BACT</name>
<evidence type="ECO:0000256" key="2">
    <source>
        <dbReference type="RuleBase" id="RU003616"/>
    </source>
</evidence>
<comment type="similarity">
    <text evidence="1 2">Belongs to the small heat shock protein (HSP20) family.</text>
</comment>